<gene>
    <name evidence="2" type="ORF">CES86_5149</name>
    <name evidence="1" type="ORF">F9L03_26170</name>
</gene>
<protein>
    <submittedName>
        <fullName evidence="1">Ferritin family protein</fullName>
    </submittedName>
    <submittedName>
        <fullName evidence="2">Rubrerythrin family protein</fullName>
    </submittedName>
</protein>
<accession>A0A256GAE2</accession>
<reference evidence="2 3" key="1">
    <citation type="submission" date="2017-07" db="EMBL/GenBank/DDBJ databases">
        <title>Draft genome of Ochrobactrum lupini type strain LUP21.</title>
        <authorList>
            <person name="Krzyzanowska D.M."/>
            <person name="Jafra S."/>
        </authorList>
    </citation>
    <scope>NUCLEOTIDE SEQUENCE [LARGE SCALE GENOMIC DNA]</scope>
    <source>
        <strain evidence="2 3">LUP21</strain>
    </source>
</reference>
<organism evidence="2 3">
    <name type="scientific">Brucella lupini</name>
    <dbReference type="NCBI Taxonomy" id="255457"/>
    <lineage>
        <taxon>Bacteria</taxon>
        <taxon>Pseudomonadati</taxon>
        <taxon>Pseudomonadota</taxon>
        <taxon>Alphaproteobacteria</taxon>
        <taxon>Hyphomicrobiales</taxon>
        <taxon>Brucellaceae</taxon>
        <taxon>Brucella/Ochrobactrum group</taxon>
        <taxon>Brucella</taxon>
    </lineage>
</organism>
<dbReference type="EMBL" id="WBWF01000041">
    <property type="protein sequence ID" value="KAB2698262.1"/>
    <property type="molecule type" value="Genomic_DNA"/>
</dbReference>
<evidence type="ECO:0000313" key="3">
    <source>
        <dbReference type="Proteomes" id="UP000216363"/>
    </source>
</evidence>
<proteinExistence type="predicted"/>
<dbReference type="CDD" id="cd01045">
    <property type="entry name" value="Ferritin_like_AB"/>
    <property type="match status" value="1"/>
</dbReference>
<evidence type="ECO:0000313" key="4">
    <source>
        <dbReference type="Proteomes" id="UP000435957"/>
    </source>
</evidence>
<dbReference type="InterPro" id="IPR009078">
    <property type="entry name" value="Ferritin-like_SF"/>
</dbReference>
<dbReference type="EMBL" id="NNRN01000063">
    <property type="protein sequence ID" value="OYR24105.1"/>
    <property type="molecule type" value="Genomic_DNA"/>
</dbReference>
<keyword evidence="4" id="KW-1185">Reference proteome</keyword>
<comment type="caution">
    <text evidence="2">The sequence shown here is derived from an EMBL/GenBank/DDBJ whole genome shotgun (WGS) entry which is preliminary data.</text>
</comment>
<dbReference type="AlphaFoldDB" id="A0A256GAE2"/>
<dbReference type="InterPro" id="IPR012347">
    <property type="entry name" value="Ferritin-like"/>
</dbReference>
<name>A0A256GAE2_9HYPH</name>
<dbReference type="Proteomes" id="UP000435957">
    <property type="component" value="Unassembled WGS sequence"/>
</dbReference>
<dbReference type="SUPFAM" id="SSF47240">
    <property type="entry name" value="Ferritin-like"/>
    <property type="match status" value="1"/>
</dbReference>
<dbReference type="Gene3D" id="1.20.1260.10">
    <property type="match status" value="1"/>
</dbReference>
<sequence>MIKVNREPWEIASMDELLALARAMEQESIDHYIALATRMREMERPDLALVFEVLVAEETEHLEQIEVWEQTSGQGHSIIISPPEAVFDDEGTETVPAELLSAYRAFSLAVRNEERAFTFWTYVAANAKSDEIAKAAERMAHEELTHVARLRQQRRRAFHLERAETTNAANLDLPALENRLSELLYSLAQNTEPSTATEIRALAAQAEHRSSTIDHQPFQSVPGLEAVPNTASNEALPLCELLTDYYLELGQTARKEEDQKRALAFASETIALMRMIRQRGRSVGISNEGLNTLN</sequence>
<dbReference type="Proteomes" id="UP000216363">
    <property type="component" value="Unassembled WGS sequence"/>
</dbReference>
<evidence type="ECO:0000313" key="1">
    <source>
        <dbReference type="EMBL" id="KAB2698262.1"/>
    </source>
</evidence>
<evidence type="ECO:0000313" key="2">
    <source>
        <dbReference type="EMBL" id="OYR24105.1"/>
    </source>
</evidence>
<dbReference type="RefSeq" id="WP_143851114.1">
    <property type="nucleotide sequence ID" value="NZ_JBHEEP010000052.1"/>
</dbReference>
<reference evidence="1 4" key="2">
    <citation type="submission" date="2019-09" db="EMBL/GenBank/DDBJ databases">
        <title>Taxonomic organization of the family Brucellaceae based on a phylogenomic approach.</title>
        <authorList>
            <person name="Leclercq S."/>
            <person name="Cloeckaert A."/>
            <person name="Zygmunt M.S."/>
        </authorList>
    </citation>
    <scope>NUCLEOTIDE SEQUENCE [LARGE SCALE GENOMIC DNA]</scope>
    <source>
        <strain evidence="1 4">LUP23</strain>
    </source>
</reference>